<dbReference type="GO" id="GO:0003700">
    <property type="term" value="F:DNA-binding transcription factor activity"/>
    <property type="evidence" value="ECO:0007669"/>
    <property type="project" value="InterPro"/>
</dbReference>
<protein>
    <submittedName>
        <fullName evidence="2">MarR family transcriptional regulator</fullName>
    </submittedName>
</protein>
<dbReference type="Gene3D" id="1.10.10.10">
    <property type="entry name" value="Winged helix-like DNA-binding domain superfamily/Winged helix DNA-binding domain"/>
    <property type="match status" value="1"/>
</dbReference>
<dbReference type="PROSITE" id="PS50995">
    <property type="entry name" value="HTH_MARR_2"/>
    <property type="match status" value="1"/>
</dbReference>
<keyword evidence="3" id="KW-1185">Reference proteome</keyword>
<dbReference type="PANTHER" id="PTHR33164:SF57">
    <property type="entry name" value="MARR-FAMILY TRANSCRIPTIONAL REGULATOR"/>
    <property type="match status" value="1"/>
</dbReference>
<dbReference type="SMART" id="SM00347">
    <property type="entry name" value="HTH_MARR"/>
    <property type="match status" value="1"/>
</dbReference>
<feature type="domain" description="HTH marR-type" evidence="1">
    <location>
        <begin position="23"/>
        <end position="157"/>
    </location>
</feature>
<dbReference type="PANTHER" id="PTHR33164">
    <property type="entry name" value="TRANSCRIPTIONAL REGULATOR, MARR FAMILY"/>
    <property type="match status" value="1"/>
</dbReference>
<evidence type="ECO:0000259" key="1">
    <source>
        <dbReference type="PROSITE" id="PS50995"/>
    </source>
</evidence>
<comment type="caution">
    <text evidence="2">The sequence shown here is derived from an EMBL/GenBank/DDBJ whole genome shotgun (WGS) entry which is preliminary data.</text>
</comment>
<name>A0A2T4UTN1_9MICO</name>
<dbReference type="RefSeq" id="WP_107574501.1">
    <property type="nucleotide sequence ID" value="NZ_PZPL01000001.1"/>
</dbReference>
<dbReference type="GO" id="GO:0006950">
    <property type="term" value="P:response to stress"/>
    <property type="evidence" value="ECO:0007669"/>
    <property type="project" value="TreeGrafter"/>
</dbReference>
<dbReference type="InterPro" id="IPR039422">
    <property type="entry name" value="MarR/SlyA-like"/>
</dbReference>
<evidence type="ECO:0000313" key="2">
    <source>
        <dbReference type="EMBL" id="PTL72876.1"/>
    </source>
</evidence>
<dbReference type="InterPro" id="IPR036390">
    <property type="entry name" value="WH_DNA-bd_sf"/>
</dbReference>
<dbReference type="Proteomes" id="UP000241085">
    <property type="component" value="Unassembled WGS sequence"/>
</dbReference>
<reference evidence="2 3" key="1">
    <citation type="submission" date="2018-03" db="EMBL/GenBank/DDBJ databases">
        <title>Bacteriophage NCPPB3778 and a type I-E CRISPR drive the evolution of the US Biological Select Agent, Rathayibacter toxicus.</title>
        <authorList>
            <person name="Davis E.W.II."/>
            <person name="Tabima J.F."/>
            <person name="Weisberg A.J."/>
            <person name="Dantas Lopes L."/>
            <person name="Wiseman M.S."/>
            <person name="Wiseman M.S."/>
            <person name="Pupko T."/>
            <person name="Belcher M.S."/>
            <person name="Sechler A.J."/>
            <person name="Tancos M.A."/>
            <person name="Schroeder B.K."/>
            <person name="Murray T.D."/>
            <person name="Luster D.G."/>
            <person name="Schneider W.L."/>
            <person name="Rogers E."/>
            <person name="Andreote F.D."/>
            <person name="Grunwald N.J."/>
            <person name="Putnam M.L."/>
            <person name="Chang J.H."/>
        </authorList>
    </citation>
    <scope>NUCLEOTIDE SEQUENCE [LARGE SCALE GENOMIC DNA]</scope>
    <source>
        <strain evidence="2 3">DSM 15933</strain>
    </source>
</reference>
<gene>
    <name evidence="2" type="ORF">C1I63_08455</name>
</gene>
<dbReference type="Pfam" id="PF12802">
    <property type="entry name" value="MarR_2"/>
    <property type="match status" value="1"/>
</dbReference>
<dbReference type="AlphaFoldDB" id="A0A2T4UTN1"/>
<evidence type="ECO:0000313" key="3">
    <source>
        <dbReference type="Proteomes" id="UP000241085"/>
    </source>
</evidence>
<dbReference type="InterPro" id="IPR036388">
    <property type="entry name" value="WH-like_DNA-bd_sf"/>
</dbReference>
<proteinExistence type="predicted"/>
<dbReference type="InterPro" id="IPR000835">
    <property type="entry name" value="HTH_MarR-typ"/>
</dbReference>
<dbReference type="SUPFAM" id="SSF46785">
    <property type="entry name" value="Winged helix' DNA-binding domain"/>
    <property type="match status" value="1"/>
</dbReference>
<sequence length="159" mass="17161">MTPSGVLDAAPGSVPGAASPRALAEVEEQITALAVQVRSAVRDAAAAIDPSLPPFGLRLLRMLERCGPVHASVAAERLGVDRSAISRQVRQLAELDMVEMTVDPDDGRARFLALTALGRERTAHLGGEQRQRMHRALRTWPEEDLLAFAGYLERLTTAD</sequence>
<organism evidence="2 3">
    <name type="scientific">Rathayibacter caricis DSM 15933</name>
    <dbReference type="NCBI Taxonomy" id="1328867"/>
    <lineage>
        <taxon>Bacteria</taxon>
        <taxon>Bacillati</taxon>
        <taxon>Actinomycetota</taxon>
        <taxon>Actinomycetes</taxon>
        <taxon>Micrococcales</taxon>
        <taxon>Microbacteriaceae</taxon>
        <taxon>Rathayibacter</taxon>
    </lineage>
</organism>
<dbReference type="EMBL" id="PZPL01000001">
    <property type="protein sequence ID" value="PTL72876.1"/>
    <property type="molecule type" value="Genomic_DNA"/>
</dbReference>
<accession>A0A2T4UTN1</accession>